<dbReference type="GO" id="GO:0006357">
    <property type="term" value="P:regulation of transcription by RNA polymerase II"/>
    <property type="evidence" value="ECO:0007669"/>
    <property type="project" value="InterPro"/>
</dbReference>
<keyword evidence="5" id="KW-1185">Reference proteome</keyword>
<reference evidence="5" key="1">
    <citation type="journal article" date="2018" name="Nat. Microbiol.">
        <title>Leveraging single-cell genomics to expand the fungal tree of life.</title>
        <authorList>
            <person name="Ahrendt S.R."/>
            <person name="Quandt C.A."/>
            <person name="Ciobanu D."/>
            <person name="Clum A."/>
            <person name="Salamov A."/>
            <person name="Andreopoulos B."/>
            <person name="Cheng J.F."/>
            <person name="Woyke T."/>
            <person name="Pelin A."/>
            <person name="Henrissat B."/>
            <person name="Reynolds N.K."/>
            <person name="Benny G.L."/>
            <person name="Smith M.E."/>
            <person name="James T.Y."/>
            <person name="Grigoriev I.V."/>
        </authorList>
    </citation>
    <scope>NUCLEOTIDE SEQUENCE [LARGE SCALE GENOMIC DNA]</scope>
    <source>
        <strain evidence="5">RSA 1356</strain>
    </source>
</reference>
<feature type="transmembrane region" description="Helical" evidence="3">
    <location>
        <begin position="291"/>
        <end position="311"/>
    </location>
</feature>
<proteinExistence type="inferred from homology"/>
<keyword evidence="1" id="KW-0804">Transcription</keyword>
<organism evidence="4 5">
    <name type="scientific">Thamnocephalis sphaerospora</name>
    <dbReference type="NCBI Taxonomy" id="78915"/>
    <lineage>
        <taxon>Eukaryota</taxon>
        <taxon>Fungi</taxon>
        <taxon>Fungi incertae sedis</taxon>
        <taxon>Zoopagomycota</taxon>
        <taxon>Zoopagomycotina</taxon>
        <taxon>Zoopagomycetes</taxon>
        <taxon>Zoopagales</taxon>
        <taxon>Sigmoideomycetaceae</taxon>
        <taxon>Thamnocephalis</taxon>
    </lineage>
</organism>
<evidence type="ECO:0000313" key="5">
    <source>
        <dbReference type="Proteomes" id="UP000271241"/>
    </source>
</evidence>
<evidence type="ECO:0000256" key="1">
    <source>
        <dbReference type="RuleBase" id="RU364144"/>
    </source>
</evidence>
<comment type="subunit">
    <text evidence="1">Component of the Mediator complex.</text>
</comment>
<comment type="similarity">
    <text evidence="1">Belongs to the Mediator complex subunit 8 family.</text>
</comment>
<dbReference type="GO" id="GO:0003712">
    <property type="term" value="F:transcription coregulator activity"/>
    <property type="evidence" value="ECO:0007669"/>
    <property type="project" value="InterPro"/>
</dbReference>
<dbReference type="Gene3D" id="1.20.58.1710">
    <property type="match status" value="1"/>
</dbReference>
<feature type="transmembrane region" description="Helical" evidence="3">
    <location>
        <begin position="364"/>
        <end position="385"/>
    </location>
</feature>
<dbReference type="OrthoDB" id="5568181at2759"/>
<evidence type="ECO:0000256" key="3">
    <source>
        <dbReference type="SAM" id="Phobius"/>
    </source>
</evidence>
<feature type="transmembrane region" description="Helical" evidence="3">
    <location>
        <begin position="230"/>
        <end position="253"/>
    </location>
</feature>
<feature type="transmembrane region" description="Helical" evidence="3">
    <location>
        <begin position="265"/>
        <end position="285"/>
    </location>
</feature>
<keyword evidence="3" id="KW-0812">Transmembrane</keyword>
<dbReference type="Proteomes" id="UP000271241">
    <property type="component" value="Unassembled WGS sequence"/>
</dbReference>
<protein>
    <recommendedName>
        <fullName evidence="1">Mediator of RNA polymerase II transcription subunit 8</fullName>
    </recommendedName>
    <alternativeName>
        <fullName evidence="1">Mediator complex subunit 8</fullName>
    </alternativeName>
</protein>
<evidence type="ECO:0000313" key="4">
    <source>
        <dbReference type="EMBL" id="RKP10932.1"/>
    </source>
</evidence>
<dbReference type="Pfam" id="PF10232">
    <property type="entry name" value="Med8"/>
    <property type="match status" value="1"/>
</dbReference>
<sequence>MNPAPPAPRPHPELDRETVEALRAVRDRLLQLRESYYFFMQAVHPDSPTPISWPDLLGKFNVLVAKHSHLRTEMLRYRTLLSGLALHPCEPPVNEAEAGSLPVLLRTKLLPAMERDELAARQEANAEEPNAEIRMQMLEQLRLQAAEIVEQLRGEIDLRLRMDPLEVDRPAEQPAEASTVSGENRTVAAADKLEKILSWMSSGPIRVMRKISPDEMHVLDRAFYSLHVNLLVTTATCYVLSSSLCAAISDMVYAKQRTAIGLLRILQAAFGLGAVLTGFTLHAAVHCPSVFLASTITLYLSSLCATLILLSKACLANSERYRIILAVSALLEVPSAGALVWSSYVNNFDRHVGFLCQPLVLYLLPYIIKGIATMLQNAFLSYLMLRPLCKQAHFVQSSECAAIIRGAFIYLIVTTLSSMTYSLTAALDGTRNGIIPVWLHLTDATVTSMLLREQFRSQYIESFFYAD</sequence>
<dbReference type="GO" id="GO:0016592">
    <property type="term" value="C:mediator complex"/>
    <property type="evidence" value="ECO:0007669"/>
    <property type="project" value="InterPro"/>
</dbReference>
<keyword evidence="1" id="KW-0805">Transcription regulation</keyword>
<feature type="coiled-coil region" evidence="2">
    <location>
        <begin position="121"/>
        <end position="155"/>
    </location>
</feature>
<name>A0A4P9XXY2_9FUNG</name>
<dbReference type="EMBL" id="KZ992432">
    <property type="protein sequence ID" value="RKP10932.1"/>
    <property type="molecule type" value="Genomic_DNA"/>
</dbReference>
<comment type="subcellular location">
    <subcellularLocation>
        <location evidence="1">Nucleus</location>
    </subcellularLocation>
</comment>
<accession>A0A4P9XXY2</accession>
<keyword evidence="3" id="KW-0472">Membrane</keyword>
<keyword evidence="1" id="KW-0539">Nucleus</keyword>
<keyword evidence="2" id="KW-0175">Coiled coil</keyword>
<feature type="transmembrane region" description="Helical" evidence="3">
    <location>
        <begin position="323"/>
        <end position="344"/>
    </location>
</feature>
<feature type="transmembrane region" description="Helical" evidence="3">
    <location>
        <begin position="406"/>
        <end position="427"/>
    </location>
</feature>
<evidence type="ECO:0000256" key="2">
    <source>
        <dbReference type="SAM" id="Coils"/>
    </source>
</evidence>
<dbReference type="InterPro" id="IPR019364">
    <property type="entry name" value="Mediatior_Med8_fun/met"/>
</dbReference>
<comment type="function">
    <text evidence="1">Component of the Mediator complex, a coactivator involved in the regulated transcription of nearly all RNA polymerase II-dependent genes. Mediator functions as a bridge to convey information from gene-specific regulatory proteins to the basal RNA polymerase II transcription machinery. Mediator is recruited to promoters by direct interactions with regulatory proteins and serves as a scaffold for the assembly of a functional preinitiation complex with RNA polymerase II and the general transcription factors.</text>
</comment>
<gene>
    <name evidence="1" type="primary">MED8</name>
    <name evidence="4" type="ORF">THASP1DRAFT_27297</name>
</gene>
<dbReference type="AlphaFoldDB" id="A0A4P9XXY2"/>
<keyword evidence="3" id="KW-1133">Transmembrane helix</keyword>
<keyword evidence="1" id="KW-0010">Activator</keyword>